<organism evidence="9 10">
    <name type="scientific">Parvibaculum lavamentivorans (strain DS-1 / DSM 13023 / NCIMB 13966)</name>
    <dbReference type="NCBI Taxonomy" id="402881"/>
    <lineage>
        <taxon>Bacteria</taxon>
        <taxon>Pseudomonadati</taxon>
        <taxon>Pseudomonadota</taxon>
        <taxon>Alphaproteobacteria</taxon>
        <taxon>Hyphomicrobiales</taxon>
        <taxon>Parvibaculaceae</taxon>
        <taxon>Parvibaculum</taxon>
    </lineage>
</organism>
<feature type="domain" description="YetF C-terminal" evidence="8">
    <location>
        <begin position="84"/>
        <end position="148"/>
    </location>
</feature>
<dbReference type="Proteomes" id="UP000006377">
    <property type="component" value="Chromosome"/>
</dbReference>
<evidence type="ECO:0000256" key="2">
    <source>
        <dbReference type="ARBA" id="ARBA00006448"/>
    </source>
</evidence>
<dbReference type="Gene3D" id="3.30.240.20">
    <property type="entry name" value="bsu07140 like domains"/>
    <property type="match status" value="1"/>
</dbReference>
<keyword evidence="6 7" id="KW-0472">Membrane</keyword>
<evidence type="ECO:0000313" key="10">
    <source>
        <dbReference type="Proteomes" id="UP000006377"/>
    </source>
</evidence>
<reference evidence="9 10" key="1">
    <citation type="journal article" date="2011" name="Stand. Genomic Sci.">
        <title>Complete genome sequence of Parvibaculum lavamentivorans type strain (DS-1(T)).</title>
        <authorList>
            <person name="Schleheck D."/>
            <person name="Weiss M."/>
            <person name="Pitluck S."/>
            <person name="Bruce D."/>
            <person name="Land M.L."/>
            <person name="Han S."/>
            <person name="Saunders E."/>
            <person name="Tapia R."/>
            <person name="Detter C."/>
            <person name="Brettin T."/>
            <person name="Han J."/>
            <person name="Woyke T."/>
            <person name="Goodwin L."/>
            <person name="Pennacchio L."/>
            <person name="Nolan M."/>
            <person name="Cook A.M."/>
            <person name="Kjelleberg S."/>
            <person name="Thomas T."/>
        </authorList>
    </citation>
    <scope>NUCLEOTIDE SEQUENCE [LARGE SCALE GENOMIC DNA]</scope>
    <source>
        <strain evidence="10">DS-1 / DSM 13023 / NCIMB 13966</strain>
    </source>
</reference>
<accession>A7HYA9</accession>
<sequence length="149" mass="16704">MDAILRAVAIYVFLLIIFRISGRRTFSEITTFDFVLLLIIGEATQQGLLGDDFSVTNAFLIISTLIIIDIGLSLFKRYVPASGKILDGVPMLLVEDGEPLHERMKKARVNEYDIMEAARRSQGLERMDQIKYAVLEVSGTISIVPKPKE</sequence>
<keyword evidence="3" id="KW-1003">Cell membrane</keyword>
<proteinExistence type="inferred from homology"/>
<evidence type="ECO:0000313" key="9">
    <source>
        <dbReference type="EMBL" id="ABS64892.1"/>
    </source>
</evidence>
<dbReference type="GO" id="GO:0005886">
    <property type="term" value="C:plasma membrane"/>
    <property type="evidence" value="ECO:0007669"/>
    <property type="project" value="UniProtKB-SubCell"/>
</dbReference>
<keyword evidence="4 7" id="KW-0812">Transmembrane</keyword>
<feature type="transmembrane region" description="Helical" evidence="7">
    <location>
        <begin position="6"/>
        <end position="22"/>
    </location>
</feature>
<dbReference type="RefSeq" id="WP_012112220.1">
    <property type="nucleotide sequence ID" value="NC_009719.1"/>
</dbReference>
<evidence type="ECO:0000259" key="8">
    <source>
        <dbReference type="Pfam" id="PF04239"/>
    </source>
</evidence>
<dbReference type="AlphaFoldDB" id="A7HYA9"/>
<dbReference type="HOGENOM" id="CLU_077149_3_1_5"/>
<evidence type="ECO:0000256" key="3">
    <source>
        <dbReference type="ARBA" id="ARBA00022475"/>
    </source>
</evidence>
<dbReference type="PANTHER" id="PTHR34582:SF6">
    <property type="entry name" value="UPF0702 TRANSMEMBRANE PROTEIN YCAP"/>
    <property type="match status" value="1"/>
</dbReference>
<evidence type="ECO:0000256" key="4">
    <source>
        <dbReference type="ARBA" id="ARBA00022692"/>
    </source>
</evidence>
<dbReference type="Pfam" id="PF04239">
    <property type="entry name" value="DUF421"/>
    <property type="match status" value="1"/>
</dbReference>
<comment type="subcellular location">
    <subcellularLocation>
        <location evidence="1">Cell membrane</location>
        <topology evidence="1">Multi-pass membrane protein</topology>
    </subcellularLocation>
</comment>
<gene>
    <name evidence="9" type="ordered locus">Plav_3287</name>
</gene>
<evidence type="ECO:0000256" key="5">
    <source>
        <dbReference type="ARBA" id="ARBA00022989"/>
    </source>
</evidence>
<evidence type="ECO:0000256" key="1">
    <source>
        <dbReference type="ARBA" id="ARBA00004651"/>
    </source>
</evidence>
<dbReference type="eggNOG" id="COG2323">
    <property type="taxonomic scope" value="Bacteria"/>
</dbReference>
<dbReference type="EMBL" id="CP000774">
    <property type="protein sequence ID" value="ABS64892.1"/>
    <property type="molecule type" value="Genomic_DNA"/>
</dbReference>
<protein>
    <submittedName>
        <fullName evidence="9">Conserved hypothetical membrane-anchored protein</fullName>
    </submittedName>
</protein>
<dbReference type="STRING" id="402881.Plav_3287"/>
<dbReference type="InterPro" id="IPR007353">
    <property type="entry name" value="DUF421"/>
</dbReference>
<comment type="similarity">
    <text evidence="2">Belongs to the UPF0702 family.</text>
</comment>
<dbReference type="OrthoDB" id="9793799at2"/>
<dbReference type="KEGG" id="pla:Plav_3287"/>
<dbReference type="PANTHER" id="PTHR34582">
    <property type="entry name" value="UPF0702 TRANSMEMBRANE PROTEIN YCAP"/>
    <property type="match status" value="1"/>
</dbReference>
<name>A7HYA9_PARL1</name>
<keyword evidence="5 7" id="KW-1133">Transmembrane helix</keyword>
<evidence type="ECO:0000256" key="7">
    <source>
        <dbReference type="SAM" id="Phobius"/>
    </source>
</evidence>
<evidence type="ECO:0000256" key="6">
    <source>
        <dbReference type="ARBA" id="ARBA00023136"/>
    </source>
</evidence>
<feature type="transmembrane region" description="Helical" evidence="7">
    <location>
        <begin position="55"/>
        <end position="75"/>
    </location>
</feature>
<dbReference type="InterPro" id="IPR023090">
    <property type="entry name" value="UPF0702_alpha/beta_dom_sf"/>
</dbReference>
<keyword evidence="10" id="KW-1185">Reference proteome</keyword>